<dbReference type="SUPFAM" id="SSF56801">
    <property type="entry name" value="Acetyl-CoA synthetase-like"/>
    <property type="match status" value="1"/>
</dbReference>
<name>A0A9D1D9S2_9FIRM</name>
<dbReference type="InterPro" id="IPR010071">
    <property type="entry name" value="AA_adenyl_dom"/>
</dbReference>
<dbReference type="PANTHER" id="PTHR45527:SF1">
    <property type="entry name" value="FATTY ACID SYNTHASE"/>
    <property type="match status" value="1"/>
</dbReference>
<dbReference type="InterPro" id="IPR045851">
    <property type="entry name" value="AMP-bd_C_sf"/>
</dbReference>
<reference evidence="2" key="1">
    <citation type="submission" date="2020-10" db="EMBL/GenBank/DDBJ databases">
        <authorList>
            <person name="Gilroy R."/>
        </authorList>
    </citation>
    <scope>NUCLEOTIDE SEQUENCE</scope>
    <source>
        <strain evidence="2">ChiSjej4B22-8148</strain>
    </source>
</reference>
<dbReference type="NCBIfam" id="TIGR01733">
    <property type="entry name" value="AA-adenyl-dom"/>
    <property type="match status" value="1"/>
</dbReference>
<dbReference type="GO" id="GO:0005737">
    <property type="term" value="C:cytoplasm"/>
    <property type="evidence" value="ECO:0007669"/>
    <property type="project" value="TreeGrafter"/>
</dbReference>
<dbReference type="InterPro" id="IPR000873">
    <property type="entry name" value="AMP-dep_synth/lig_dom"/>
</dbReference>
<dbReference type="GO" id="GO:0043041">
    <property type="term" value="P:amino acid activation for nonribosomal peptide biosynthetic process"/>
    <property type="evidence" value="ECO:0007669"/>
    <property type="project" value="TreeGrafter"/>
</dbReference>
<dbReference type="InterPro" id="IPR042099">
    <property type="entry name" value="ANL_N_sf"/>
</dbReference>
<dbReference type="Pfam" id="PF00501">
    <property type="entry name" value="AMP-binding"/>
    <property type="match status" value="1"/>
</dbReference>
<protein>
    <submittedName>
        <fullName evidence="2">Amino acid adenylation domain-containing protein</fullName>
    </submittedName>
</protein>
<feature type="domain" description="AMP-dependent synthetase/ligase" evidence="1">
    <location>
        <begin position="9"/>
        <end position="365"/>
    </location>
</feature>
<evidence type="ECO:0000313" key="3">
    <source>
        <dbReference type="Proteomes" id="UP000886757"/>
    </source>
</evidence>
<dbReference type="EMBL" id="DVGK01000082">
    <property type="protein sequence ID" value="HIR13737.1"/>
    <property type="molecule type" value="Genomic_DNA"/>
</dbReference>
<dbReference type="GO" id="GO:0044550">
    <property type="term" value="P:secondary metabolite biosynthetic process"/>
    <property type="evidence" value="ECO:0007669"/>
    <property type="project" value="TreeGrafter"/>
</dbReference>
<dbReference type="Gene3D" id="3.40.50.12780">
    <property type="entry name" value="N-terminal domain of ligase-like"/>
    <property type="match status" value="1"/>
</dbReference>
<organism evidence="2 3">
    <name type="scientific">Candidatus Choladousia intestinavium</name>
    <dbReference type="NCBI Taxonomy" id="2840727"/>
    <lineage>
        <taxon>Bacteria</taxon>
        <taxon>Bacillati</taxon>
        <taxon>Bacillota</taxon>
        <taxon>Clostridia</taxon>
        <taxon>Lachnospirales</taxon>
        <taxon>Lachnospiraceae</taxon>
        <taxon>Lachnospiraceae incertae sedis</taxon>
        <taxon>Candidatus Choladousia</taxon>
    </lineage>
</organism>
<proteinExistence type="predicted"/>
<gene>
    <name evidence="2" type="ORF">IAB31_07425</name>
</gene>
<dbReference type="CDD" id="cd05930">
    <property type="entry name" value="A_NRPS"/>
    <property type="match status" value="1"/>
</dbReference>
<comment type="caution">
    <text evidence="2">The sequence shown here is derived from an EMBL/GenBank/DDBJ whole genome shotgun (WGS) entry which is preliminary data.</text>
</comment>
<reference evidence="2" key="2">
    <citation type="journal article" date="2021" name="PeerJ">
        <title>Extensive microbial diversity within the chicken gut microbiome revealed by metagenomics and culture.</title>
        <authorList>
            <person name="Gilroy R."/>
            <person name="Ravi A."/>
            <person name="Getino M."/>
            <person name="Pursley I."/>
            <person name="Horton D.L."/>
            <person name="Alikhan N.F."/>
            <person name="Baker D."/>
            <person name="Gharbi K."/>
            <person name="Hall N."/>
            <person name="Watson M."/>
            <person name="Adriaenssens E.M."/>
            <person name="Foster-Nyarko E."/>
            <person name="Jarju S."/>
            <person name="Secka A."/>
            <person name="Antonio M."/>
            <person name="Oren A."/>
            <person name="Chaudhuri R.R."/>
            <person name="La Ragione R."/>
            <person name="Hildebrand F."/>
            <person name="Pallen M.J."/>
        </authorList>
    </citation>
    <scope>NUCLEOTIDE SEQUENCE</scope>
    <source>
        <strain evidence="2">ChiSjej4B22-8148</strain>
    </source>
</reference>
<evidence type="ECO:0000313" key="2">
    <source>
        <dbReference type="EMBL" id="HIR13737.1"/>
    </source>
</evidence>
<sequence length="503" mass="57379">MQRNVLEYLEQAAGKNPDKIIFGDVKEELSSREFMNLAKRAGTALAGKLHGQRRKPVAVLCDRTIRPLIAFFGAVYSGNFYVPIDRQMPLGRVCAMLETLDPAAILGQRQDEKILWQLTEWEKKYFLEDLLETPQDEELLDEIRREALDTDPLYAIFTSGSTGVPKGVLVSHRSVIDLADQFQEEFGFTQECIFGNQAPFDFDVSVKDIYSALKSGAVMYVIPKTMFSFPVKLIDYMNEKKITSVIWAVSAMRILENLDVLSQKKPLWLKHIMFSGEAMPVRVLNYWRKHLPDPMYVNLYGPTEITCNCTFYKVEEAFQEGDLLPIGKPFKNTGVLLLDGDRPVTEPGALGEICVRGSCLALGYYNNRERTEEAFCQNPLNISYPEKIYRTGDLGRYDEAGRLVFVSRKDHQIKHQGHRIELGEIEAAASSLAVLEACVCVYDRGREVICLFYQARNPCDKEILRELGKKLPRYMLPGRLEYMRQLPLNKNGKIDRTELAKKI</sequence>
<dbReference type="Proteomes" id="UP000886757">
    <property type="component" value="Unassembled WGS sequence"/>
</dbReference>
<dbReference type="GO" id="GO:0031177">
    <property type="term" value="F:phosphopantetheine binding"/>
    <property type="evidence" value="ECO:0007669"/>
    <property type="project" value="TreeGrafter"/>
</dbReference>
<evidence type="ECO:0000259" key="1">
    <source>
        <dbReference type="Pfam" id="PF00501"/>
    </source>
</evidence>
<dbReference type="AlphaFoldDB" id="A0A9D1D9S2"/>
<accession>A0A9D1D9S2</accession>
<dbReference type="PANTHER" id="PTHR45527">
    <property type="entry name" value="NONRIBOSOMAL PEPTIDE SYNTHETASE"/>
    <property type="match status" value="1"/>
</dbReference>
<dbReference type="Gene3D" id="3.30.300.30">
    <property type="match status" value="1"/>
</dbReference>